<protein>
    <submittedName>
        <fullName evidence="2">BLUF domain-containing protein</fullName>
    </submittedName>
</protein>
<accession>A0ABX1UC08</accession>
<dbReference type="InterPro" id="IPR036046">
    <property type="entry name" value="Acylphosphatase-like_dom_sf"/>
</dbReference>
<dbReference type="EMBL" id="JABCJR010000033">
    <property type="protein sequence ID" value="NMR71290.1"/>
    <property type="molecule type" value="Genomic_DNA"/>
</dbReference>
<evidence type="ECO:0000313" key="3">
    <source>
        <dbReference type="Proteomes" id="UP000590068"/>
    </source>
</evidence>
<dbReference type="SMART" id="SM01034">
    <property type="entry name" value="BLUF"/>
    <property type="match status" value="1"/>
</dbReference>
<proteinExistence type="predicted"/>
<evidence type="ECO:0000259" key="1">
    <source>
        <dbReference type="PROSITE" id="PS50925"/>
    </source>
</evidence>
<dbReference type="SUPFAM" id="SSF54975">
    <property type="entry name" value="Acylphosphatase/BLUF domain-like"/>
    <property type="match status" value="1"/>
</dbReference>
<comment type="caution">
    <text evidence="2">The sequence shown here is derived from an EMBL/GenBank/DDBJ whole genome shotgun (WGS) entry which is preliminary data.</text>
</comment>
<sequence length="154" mass="17512">MAMVLTRLIYISTLSPTCDSHTLDDILATSRKHNQQSHLTGLLSHNNKYFLQCLEGSREAINSTYNRILEDERHGNVQILYFQEIHTRVFGDWSMGDIPESYLTALINLQFSGTPDFNPYEMSGESAFQMLLKLKQRLPSEQGESVNAHFSLAA</sequence>
<dbReference type="Pfam" id="PF04940">
    <property type="entry name" value="BLUF"/>
    <property type="match status" value="1"/>
</dbReference>
<dbReference type="PROSITE" id="PS50925">
    <property type="entry name" value="BLUF"/>
    <property type="match status" value="1"/>
</dbReference>
<reference evidence="2 3" key="1">
    <citation type="submission" date="2020-04" db="EMBL/GenBank/DDBJ databases">
        <title>WGS-Seq of Vibrio isolated by the O'Toole Lab.</title>
        <authorList>
            <person name="Mckone K.P."/>
            <person name="Whitaker R."/>
            <person name="Sevigney J.L."/>
            <person name="Herring J.B."/>
            <person name="O'Toole G."/>
        </authorList>
    </citation>
    <scope>NUCLEOTIDE SEQUENCE [LARGE SCALE GENOMIC DNA]</scope>
    <source>
        <strain evidence="2 3">BS_02</strain>
    </source>
</reference>
<dbReference type="Gene3D" id="3.30.70.100">
    <property type="match status" value="1"/>
</dbReference>
<name>A0ABX1UC08_9VIBR</name>
<dbReference type="Proteomes" id="UP000590068">
    <property type="component" value="Unassembled WGS sequence"/>
</dbReference>
<dbReference type="InterPro" id="IPR007024">
    <property type="entry name" value="BLUF_domain"/>
</dbReference>
<gene>
    <name evidence="2" type="ORF">HJ568_15145</name>
</gene>
<keyword evidence="3" id="KW-1185">Reference proteome</keyword>
<evidence type="ECO:0000313" key="2">
    <source>
        <dbReference type="EMBL" id="NMR71290.1"/>
    </source>
</evidence>
<feature type="domain" description="BLUF" evidence="1">
    <location>
        <begin position="5"/>
        <end position="96"/>
    </location>
</feature>
<organism evidence="2 3">
    <name type="scientific">Vibrio breoganii</name>
    <dbReference type="NCBI Taxonomy" id="553239"/>
    <lineage>
        <taxon>Bacteria</taxon>
        <taxon>Pseudomonadati</taxon>
        <taxon>Pseudomonadota</taxon>
        <taxon>Gammaproteobacteria</taxon>
        <taxon>Vibrionales</taxon>
        <taxon>Vibrionaceae</taxon>
        <taxon>Vibrio</taxon>
    </lineage>
</organism>